<dbReference type="PANTHER" id="PTHR48073">
    <property type="entry name" value="O-SUCCINYLBENZOATE SYNTHASE-RELATED"/>
    <property type="match status" value="1"/>
</dbReference>
<dbReference type="Gene3D" id="3.30.390.10">
    <property type="entry name" value="Enolase-like, N-terminal domain"/>
    <property type="match status" value="1"/>
</dbReference>
<dbReference type="PANTHER" id="PTHR48073:SF2">
    <property type="entry name" value="O-SUCCINYLBENZOATE SYNTHASE"/>
    <property type="match status" value="1"/>
</dbReference>
<dbReference type="AlphaFoldDB" id="Q7V3A7"/>
<dbReference type="SFLD" id="SFLDS00001">
    <property type="entry name" value="Enolase"/>
    <property type="match status" value="1"/>
</dbReference>
<sequence length="321" mass="37426">MNLTFKKKSFFFKLSSKVDNSNTTYNYKSGWIIKLKNIEKGVGFGEVNPLRKHDLDACQIQLNQIPKYVNSKNISELIKNFHPCIQSAINSALAEIERKINFQENYYFNEIDQTAILLDPHNALKELIILKGNKLLNKKSLTIKWKVGIQDNFSEEKTLIEILNHLKSNIKLRIDANGSWERETANRWVDILKDIENIDWLEQPLSKDDIEGLKELNKKMPIALDESLLKYPYLINEWDGWQIRRPSQERNPMQLLKELKDKKGFRSLSTSFETGIGRRWLFHLSSLQLLGLTPKVPGLALKKNPNSFLFQNDAQKIWDQL</sequence>
<dbReference type="SUPFAM" id="SSF51604">
    <property type="entry name" value="Enolase C-terminal domain-like"/>
    <property type="match status" value="1"/>
</dbReference>
<dbReference type="SFLD" id="SFLDG00180">
    <property type="entry name" value="muconate_cycloisomerase"/>
    <property type="match status" value="1"/>
</dbReference>
<dbReference type="SFLD" id="SFLDF00009">
    <property type="entry name" value="o-succinylbenzoate_synthase"/>
    <property type="match status" value="1"/>
</dbReference>
<dbReference type="InterPro" id="IPR029065">
    <property type="entry name" value="Enolase_C-like"/>
</dbReference>
<dbReference type="InterPro" id="IPR036849">
    <property type="entry name" value="Enolase-like_C_sf"/>
</dbReference>
<dbReference type="GO" id="GO:0003824">
    <property type="term" value="F:catalytic activity"/>
    <property type="evidence" value="ECO:0007669"/>
    <property type="project" value="UniProtKB-ARBA"/>
</dbReference>
<accession>Q7V3A7</accession>
<feature type="domain" description="Mandelate racemase/muconate lactonizing enzyme C-terminal" evidence="2">
    <location>
        <begin position="125"/>
        <end position="223"/>
    </location>
</feature>
<evidence type="ECO:0000259" key="2">
    <source>
        <dbReference type="SMART" id="SM00922"/>
    </source>
</evidence>
<dbReference type="KEGG" id="pmm:PMM0175"/>
<protein>
    <submittedName>
        <fullName evidence="3">Putative O-succinylbenzoate synthase</fullName>
    </submittedName>
</protein>
<name>Q7V3A7_PROMP</name>
<reference evidence="3 4" key="1">
    <citation type="journal article" date="2003" name="Nature">
        <title>Genome divergence in two Prochlorococcus ecotypes reflects oceanic niche differentiation.</title>
        <authorList>
            <person name="Rocap G."/>
            <person name="Larimer F.W."/>
            <person name="Lamerdin J.E."/>
            <person name="Malfatti S."/>
            <person name="Chain P."/>
            <person name="Ahlgren N.A."/>
            <person name="Arellano A."/>
            <person name="Coleman M."/>
            <person name="Hauser L."/>
            <person name="Hess W.R."/>
            <person name="Johnson Z.I."/>
            <person name="Land M.L."/>
            <person name="Lindell D."/>
            <person name="Post A.F."/>
            <person name="Regala W."/>
            <person name="Shah M."/>
            <person name="Shaw S.L."/>
            <person name="Steglich C."/>
            <person name="Sullivan M.B."/>
            <person name="Ting C.S."/>
            <person name="Tolonen A."/>
            <person name="Webb E.A."/>
            <person name="Zinser E.R."/>
            <person name="Chisholm S.W."/>
        </authorList>
    </citation>
    <scope>NUCLEOTIDE SEQUENCE [LARGE SCALE GENOMIC DNA]</scope>
    <source>
        <strain evidence="4">CCMP1986 / NIES-2087 / MED4</strain>
    </source>
</reference>
<dbReference type="Proteomes" id="UP000001026">
    <property type="component" value="Chromosome"/>
</dbReference>
<dbReference type="eggNOG" id="COG4948">
    <property type="taxonomic scope" value="Bacteria"/>
</dbReference>
<dbReference type="InterPro" id="IPR013342">
    <property type="entry name" value="Mandelate_racemase_C"/>
</dbReference>
<dbReference type="HOGENOM" id="CLU_030273_0_2_3"/>
<evidence type="ECO:0000313" key="3">
    <source>
        <dbReference type="EMBL" id="CAE18634.1"/>
    </source>
</evidence>
<dbReference type="InterPro" id="IPR029017">
    <property type="entry name" value="Enolase-like_N"/>
</dbReference>
<dbReference type="Gene3D" id="3.20.20.120">
    <property type="entry name" value="Enolase-like C-terminal domain"/>
    <property type="match status" value="1"/>
</dbReference>
<dbReference type="OrthoDB" id="9802699at2"/>
<organism evidence="3 4">
    <name type="scientific">Prochlorococcus marinus subsp. pastoris (strain CCMP1986 / NIES-2087 / MED4)</name>
    <dbReference type="NCBI Taxonomy" id="59919"/>
    <lineage>
        <taxon>Bacteria</taxon>
        <taxon>Bacillati</taxon>
        <taxon>Cyanobacteriota</taxon>
        <taxon>Cyanophyceae</taxon>
        <taxon>Synechococcales</taxon>
        <taxon>Prochlorococcaceae</taxon>
        <taxon>Prochlorococcus</taxon>
    </lineage>
</organism>
<evidence type="ECO:0000256" key="1">
    <source>
        <dbReference type="ARBA" id="ARBA00022723"/>
    </source>
</evidence>
<gene>
    <name evidence="3" type="primary">menC</name>
    <name evidence="3" type="ordered locus">PMM0175</name>
</gene>
<dbReference type="RefSeq" id="WP_011131814.1">
    <property type="nucleotide sequence ID" value="NC_005072.1"/>
</dbReference>
<dbReference type="EMBL" id="BX548174">
    <property type="protein sequence ID" value="CAE18634.1"/>
    <property type="molecule type" value="Genomic_DNA"/>
</dbReference>
<dbReference type="SUPFAM" id="SSF54826">
    <property type="entry name" value="Enolase N-terminal domain-like"/>
    <property type="match status" value="1"/>
</dbReference>
<dbReference type="STRING" id="59919.PMM0175"/>
<dbReference type="SMART" id="SM00922">
    <property type="entry name" value="MR_MLE"/>
    <property type="match status" value="1"/>
</dbReference>
<dbReference type="GO" id="GO:0046872">
    <property type="term" value="F:metal ion binding"/>
    <property type="evidence" value="ECO:0007669"/>
    <property type="project" value="UniProtKB-KW"/>
</dbReference>
<dbReference type="CDD" id="cd03320">
    <property type="entry name" value="OSBS"/>
    <property type="match status" value="1"/>
</dbReference>
<dbReference type="Pfam" id="PF13378">
    <property type="entry name" value="MR_MLE_C"/>
    <property type="match status" value="1"/>
</dbReference>
<keyword evidence="1" id="KW-0479">Metal-binding</keyword>
<evidence type="ECO:0000313" key="4">
    <source>
        <dbReference type="Proteomes" id="UP000001026"/>
    </source>
</evidence>
<proteinExistence type="predicted"/>